<evidence type="ECO:0000313" key="3">
    <source>
        <dbReference type="Proteomes" id="UP000728185"/>
    </source>
</evidence>
<evidence type="ECO:0000256" key="1">
    <source>
        <dbReference type="SAM" id="Coils"/>
    </source>
</evidence>
<sequence>MYQMLAASGELETLKSLPNESRLGNKYKSLASRLIISHLRVHRYEYTLSVFVPECGLSPAEVYCLGPGGNAQLLDPEKLLPEIELLKREPGYEVESQDYSPLELMLQYFEHRSAHPPVCAGIQTEEDLPFQFYDERLLNIDRVFETRRCVNLQSTKETVEQRMEQMRREMEIQFTEKLNCEANFYRIQVERFRTSKMVELKEQMDEKYHRMLQDSEKKLREDYERQIANLSEHHKQMQKQAELTRQADEREAFLRRQNMQTEVESLRARLAELKEEKEQLLRSVNCITE</sequence>
<gene>
    <name evidence="2" type="ORF">FBUS_10221</name>
</gene>
<dbReference type="Pfam" id="PF16045">
    <property type="entry name" value="LisH_2"/>
    <property type="match status" value="1"/>
</dbReference>
<dbReference type="OrthoDB" id="206339at2759"/>
<keyword evidence="3" id="KW-1185">Reference proteome</keyword>
<proteinExistence type="predicted"/>
<dbReference type="Proteomes" id="UP000728185">
    <property type="component" value="Unassembled WGS sequence"/>
</dbReference>
<feature type="coiled-coil region" evidence="1">
    <location>
        <begin position="213"/>
        <end position="283"/>
    </location>
</feature>
<dbReference type="InterPro" id="IPR055289">
    <property type="entry name" value="OFD1"/>
</dbReference>
<dbReference type="GO" id="GO:0036064">
    <property type="term" value="C:ciliary basal body"/>
    <property type="evidence" value="ECO:0007669"/>
    <property type="project" value="TreeGrafter"/>
</dbReference>
<dbReference type="PROSITE" id="PS50896">
    <property type="entry name" value="LISH"/>
    <property type="match status" value="1"/>
</dbReference>
<reference evidence="2" key="1">
    <citation type="submission" date="2019-05" db="EMBL/GenBank/DDBJ databases">
        <title>Annotation for the trematode Fasciolopsis buski.</title>
        <authorList>
            <person name="Choi Y.-J."/>
        </authorList>
    </citation>
    <scope>NUCLEOTIDE SEQUENCE</scope>
    <source>
        <strain evidence="2">HT</strain>
        <tissue evidence="2">Whole worm</tissue>
    </source>
</reference>
<evidence type="ECO:0008006" key="4">
    <source>
        <dbReference type="Google" id="ProtNLM"/>
    </source>
</evidence>
<dbReference type="EMBL" id="LUCM01010015">
    <property type="protein sequence ID" value="KAA0186027.1"/>
    <property type="molecule type" value="Genomic_DNA"/>
</dbReference>
<dbReference type="PANTHER" id="PTHR39063">
    <property type="entry name" value="ORAL-FACIAL-DIGITAL SYNDROME 1 PROTEIN HOMOLOG"/>
    <property type="match status" value="1"/>
</dbReference>
<protein>
    <recommendedName>
        <fullName evidence="4">LisH domain-containing protein</fullName>
    </recommendedName>
</protein>
<comment type="caution">
    <text evidence="2">The sequence shown here is derived from an EMBL/GenBank/DDBJ whole genome shotgun (WGS) entry which is preliminary data.</text>
</comment>
<dbReference type="GO" id="GO:0005813">
    <property type="term" value="C:centrosome"/>
    <property type="evidence" value="ECO:0007669"/>
    <property type="project" value="TreeGrafter"/>
</dbReference>
<feature type="coiled-coil region" evidence="1">
    <location>
        <begin position="149"/>
        <end position="176"/>
    </location>
</feature>
<evidence type="ECO:0000313" key="2">
    <source>
        <dbReference type="EMBL" id="KAA0186027.1"/>
    </source>
</evidence>
<dbReference type="GO" id="GO:0005576">
    <property type="term" value="C:extracellular region"/>
    <property type="evidence" value="ECO:0007669"/>
    <property type="project" value="GOC"/>
</dbReference>
<dbReference type="InterPro" id="IPR006594">
    <property type="entry name" value="LisH"/>
</dbReference>
<dbReference type="GO" id="GO:0060287">
    <property type="term" value="P:epithelial cilium movement involved in determination of left/right asymmetry"/>
    <property type="evidence" value="ECO:0007669"/>
    <property type="project" value="TreeGrafter"/>
</dbReference>
<accession>A0A8E0VG33</accession>
<organism evidence="2 3">
    <name type="scientific">Fasciolopsis buskii</name>
    <dbReference type="NCBI Taxonomy" id="27845"/>
    <lineage>
        <taxon>Eukaryota</taxon>
        <taxon>Metazoa</taxon>
        <taxon>Spiralia</taxon>
        <taxon>Lophotrochozoa</taxon>
        <taxon>Platyhelminthes</taxon>
        <taxon>Trematoda</taxon>
        <taxon>Digenea</taxon>
        <taxon>Plagiorchiida</taxon>
        <taxon>Echinostomata</taxon>
        <taxon>Echinostomatoidea</taxon>
        <taxon>Fasciolidae</taxon>
        <taxon>Fasciolopsis</taxon>
    </lineage>
</organism>
<name>A0A8E0VG33_9TREM</name>
<dbReference type="PANTHER" id="PTHR39063:SF1">
    <property type="entry name" value="OFD1 CENTRIOLE AND CENTRIOLAR SATELLITE PROTEIN"/>
    <property type="match status" value="1"/>
</dbReference>
<keyword evidence="1" id="KW-0175">Coiled coil</keyword>
<dbReference type="AlphaFoldDB" id="A0A8E0VG33"/>